<dbReference type="Pfam" id="PF12697">
    <property type="entry name" value="Abhydrolase_6"/>
    <property type="match status" value="1"/>
</dbReference>
<dbReference type="PRINTS" id="PR00111">
    <property type="entry name" value="ABHYDROLASE"/>
</dbReference>
<dbReference type="InterPro" id="IPR000073">
    <property type="entry name" value="AB_hydrolase_1"/>
</dbReference>
<feature type="region of interest" description="Disordered" evidence="1">
    <location>
        <begin position="1"/>
        <end position="46"/>
    </location>
</feature>
<dbReference type="SUPFAM" id="SSF53474">
    <property type="entry name" value="alpha/beta-Hydrolases"/>
    <property type="match status" value="1"/>
</dbReference>
<gene>
    <name evidence="3" type="ORF">EDD19_10591</name>
</gene>
<dbReference type="GO" id="GO:0003824">
    <property type="term" value="F:catalytic activity"/>
    <property type="evidence" value="ECO:0007669"/>
    <property type="project" value="UniProtKB-ARBA"/>
</dbReference>
<dbReference type="PANTHER" id="PTHR43433:SF5">
    <property type="entry name" value="AB HYDROLASE-1 DOMAIN-CONTAINING PROTEIN"/>
    <property type="match status" value="1"/>
</dbReference>
<sequence>MCRMSSDATPATTDALSGQPAHGQPAPGRAYATDRPGTSHGVESAVSSDGTTIAYRVLGDPSSRPLVLIHGWAQSSSSWGAELLGELAQRFRVVAIDLRGHGHSDVPAGGYDSPQQWADDVETVLDSVGIGEDAGAILLGWSYGGVVVADYLAARGEARVAGVVLCGAVTSLSRSAGGAIGPAMKEVTSGGAFEEKPARALEAFTTFGKAMMVNGAGADGQRILGLSLSTPPAVRQALLTRRVDNDDTLRGLSIPALVIHGAHDGVVLPSAGQANAEMIAGGRYVEFAESAHAPFLEETPRFLAELGAFAASL</sequence>
<dbReference type="EMBL" id="SMCX01000005">
    <property type="protein sequence ID" value="TCW25033.1"/>
    <property type="molecule type" value="Genomic_DNA"/>
</dbReference>
<evidence type="ECO:0000313" key="3">
    <source>
        <dbReference type="EMBL" id="TCW25033.1"/>
    </source>
</evidence>
<dbReference type="Gene3D" id="3.40.50.1820">
    <property type="entry name" value="alpha/beta hydrolase"/>
    <property type="match status" value="1"/>
</dbReference>
<dbReference type="Proteomes" id="UP000295805">
    <property type="component" value="Unassembled WGS sequence"/>
</dbReference>
<name>A0A4R3ZWV5_9ACTN</name>
<comment type="caution">
    <text evidence="3">The sequence shown here is derived from an EMBL/GenBank/DDBJ whole genome shotgun (WGS) entry which is preliminary data.</text>
</comment>
<feature type="domain" description="AB hydrolase-1" evidence="2">
    <location>
        <begin position="66"/>
        <end position="305"/>
    </location>
</feature>
<evidence type="ECO:0000259" key="2">
    <source>
        <dbReference type="Pfam" id="PF12697"/>
    </source>
</evidence>
<feature type="compositionally biased region" description="Polar residues" evidence="1">
    <location>
        <begin position="1"/>
        <end position="16"/>
    </location>
</feature>
<protein>
    <submittedName>
        <fullName evidence="3">Pimeloyl-ACP methyl ester carboxylesterase</fullName>
    </submittedName>
</protein>
<reference evidence="3 4" key="1">
    <citation type="submission" date="2019-03" db="EMBL/GenBank/DDBJ databases">
        <title>Root nodule microbial communities of legume samples collected from USA, Mexico and Botswana.</title>
        <authorList>
            <person name="Hirsch A."/>
        </authorList>
    </citation>
    <scope>NUCLEOTIDE SEQUENCE [LARGE SCALE GENOMIC DNA]</scope>
    <source>
        <strain evidence="3 4">55</strain>
    </source>
</reference>
<evidence type="ECO:0000256" key="1">
    <source>
        <dbReference type="SAM" id="MobiDB-lite"/>
    </source>
</evidence>
<accession>A0A4R3ZWV5</accession>
<dbReference type="InterPro" id="IPR050471">
    <property type="entry name" value="AB_hydrolase"/>
</dbReference>
<proteinExistence type="predicted"/>
<dbReference type="InterPro" id="IPR029058">
    <property type="entry name" value="AB_hydrolase_fold"/>
</dbReference>
<evidence type="ECO:0000313" key="4">
    <source>
        <dbReference type="Proteomes" id="UP000295805"/>
    </source>
</evidence>
<dbReference type="PANTHER" id="PTHR43433">
    <property type="entry name" value="HYDROLASE, ALPHA/BETA FOLD FAMILY PROTEIN"/>
    <property type="match status" value="1"/>
</dbReference>
<dbReference type="AlphaFoldDB" id="A0A4R3ZWV5"/>
<organism evidence="3 4">
    <name type="scientific">Dietzia cinnamea</name>
    <dbReference type="NCBI Taxonomy" id="321318"/>
    <lineage>
        <taxon>Bacteria</taxon>
        <taxon>Bacillati</taxon>
        <taxon>Actinomycetota</taxon>
        <taxon>Actinomycetes</taxon>
        <taxon>Mycobacteriales</taxon>
        <taxon>Dietziaceae</taxon>
        <taxon>Dietzia</taxon>
    </lineage>
</organism>